<gene>
    <name evidence="1" type="ORF">SVIO_006250</name>
</gene>
<proteinExistence type="predicted"/>
<evidence type="ECO:0000313" key="1">
    <source>
        <dbReference type="EMBL" id="GDY50002.1"/>
    </source>
</evidence>
<keyword evidence="2" id="KW-1185">Reference proteome</keyword>
<organism evidence="1 2">
    <name type="scientific">Streptomyces violaceusniger</name>
    <dbReference type="NCBI Taxonomy" id="68280"/>
    <lineage>
        <taxon>Bacteria</taxon>
        <taxon>Bacillati</taxon>
        <taxon>Actinomycetota</taxon>
        <taxon>Actinomycetes</taxon>
        <taxon>Kitasatosporales</taxon>
        <taxon>Streptomycetaceae</taxon>
        <taxon>Streptomyces</taxon>
        <taxon>Streptomyces violaceusniger group</taxon>
    </lineage>
</organism>
<reference evidence="1 2" key="1">
    <citation type="journal article" date="2020" name="Int. J. Syst. Evol. Microbiol.">
        <title>Reclassification of Streptomyces castelarensis and Streptomyces sporoclivatus as later heterotypic synonyms of Streptomyces antimycoticus.</title>
        <authorList>
            <person name="Komaki H."/>
            <person name="Tamura T."/>
        </authorList>
    </citation>
    <scope>NUCLEOTIDE SEQUENCE [LARGE SCALE GENOMIC DNA]</scope>
    <source>
        <strain evidence="1 2">NBRC 13459</strain>
    </source>
</reference>
<dbReference type="AlphaFoldDB" id="A0A4D4KMY3"/>
<sequence>MRDADPVHRDEQFPYRQVRFAGRYADQVMAAEEGHDPGFPRGCGGAVGGVHEGSVGLGPH</sequence>
<protein>
    <submittedName>
        <fullName evidence="1">Uncharacterized protein</fullName>
    </submittedName>
</protein>
<comment type="caution">
    <text evidence="1">The sequence shown here is derived from an EMBL/GenBank/DDBJ whole genome shotgun (WGS) entry which is preliminary data.</text>
</comment>
<evidence type="ECO:0000313" key="2">
    <source>
        <dbReference type="Proteomes" id="UP000301309"/>
    </source>
</evidence>
<dbReference type="Proteomes" id="UP000301309">
    <property type="component" value="Unassembled WGS sequence"/>
</dbReference>
<dbReference type="EMBL" id="BJHW01000001">
    <property type="protein sequence ID" value="GDY50002.1"/>
    <property type="molecule type" value="Genomic_DNA"/>
</dbReference>
<accession>A0A4D4KMY3</accession>
<name>A0A4D4KMY3_STRVO</name>